<sequence>MSHSNPEQFAATAMQSARSRLLELPNEANEQILQHITSYLSRDCDVLHLSQSCKDMWNKLFGSESAIWRDRFGKHYDIVPGKTSRELKIEYEIRALVLRAPIQFKEKEDERQYLWMEVMQTMVEETLTLPIAPGDTSKTLQRIHETLKRVNFLCEFQNHQTPSPLFCALQLCLSSFALDSKLTLPCRRTDYNLQEVYSYGDKVGVPFIDHQKLDLGRLLDIRHFWQRHVLNSVELSFQESFAELPEDVKPKMRKEIPTEASKLSLSWLGYYSCIHPVSDLLKTDRQTCADIEIHGEVIDPMVSGKRVAWKAMITGLTNVKTLDLKPSEHLWPKKCSEIIPLAGGPDTKRTYFEGKQSAYNGPDEAANHVFGFTEEITASHGGFGGWMRICFILVAGDEDEDDEDDEEKTPSLLMESEGWIHGYEAAIIPGGRMMLGRWLDMKATDARGPFIFWDV</sequence>
<keyword evidence="2" id="KW-1185">Reference proteome</keyword>
<organism evidence="1 2">
    <name type="scientific">Penicillium camemberti (strain FM 013)</name>
    <dbReference type="NCBI Taxonomy" id="1429867"/>
    <lineage>
        <taxon>Eukaryota</taxon>
        <taxon>Fungi</taxon>
        <taxon>Dikarya</taxon>
        <taxon>Ascomycota</taxon>
        <taxon>Pezizomycotina</taxon>
        <taxon>Eurotiomycetes</taxon>
        <taxon>Eurotiomycetidae</taxon>
        <taxon>Eurotiales</taxon>
        <taxon>Aspergillaceae</taxon>
        <taxon>Penicillium</taxon>
    </lineage>
</organism>
<dbReference type="AlphaFoldDB" id="A0A0G4NY58"/>
<name>A0A0G4NY58_PENC3</name>
<dbReference type="Proteomes" id="UP000053732">
    <property type="component" value="Unassembled WGS sequence"/>
</dbReference>
<protein>
    <submittedName>
        <fullName evidence="1">Str. FM013</fullName>
    </submittedName>
</protein>
<dbReference type="STRING" id="1429867.A0A0G4NY58"/>
<dbReference type="CDD" id="cd09917">
    <property type="entry name" value="F-box_SF"/>
    <property type="match status" value="1"/>
</dbReference>
<reference evidence="1 2" key="1">
    <citation type="journal article" date="2014" name="Nat. Commun.">
        <title>Multiple recent horizontal transfers of a large genomic region in cheese making fungi.</title>
        <authorList>
            <person name="Cheeseman K."/>
            <person name="Ropars J."/>
            <person name="Renault P."/>
            <person name="Dupont J."/>
            <person name="Gouzy J."/>
            <person name="Branca A."/>
            <person name="Abraham A.L."/>
            <person name="Ceppi M."/>
            <person name="Conseiller E."/>
            <person name="Debuchy R."/>
            <person name="Malagnac F."/>
            <person name="Goarin A."/>
            <person name="Silar P."/>
            <person name="Lacoste S."/>
            <person name="Sallet E."/>
            <person name="Bensimon A."/>
            <person name="Giraud T."/>
            <person name="Brygoo Y."/>
        </authorList>
    </citation>
    <scope>NUCLEOTIDE SEQUENCE [LARGE SCALE GENOMIC DNA]</scope>
    <source>
        <strain evidence="2">FM 013</strain>
    </source>
</reference>
<accession>A0A0G4NY58</accession>
<evidence type="ECO:0000313" key="1">
    <source>
        <dbReference type="EMBL" id="CRL19000.1"/>
    </source>
</evidence>
<gene>
    <name evidence="1" type="ORF">PCAMFM013_S002g000870</name>
</gene>
<dbReference type="EMBL" id="HG793135">
    <property type="protein sequence ID" value="CRL19000.1"/>
    <property type="molecule type" value="Genomic_DNA"/>
</dbReference>
<evidence type="ECO:0000313" key="2">
    <source>
        <dbReference type="Proteomes" id="UP000053732"/>
    </source>
</evidence>
<proteinExistence type="predicted"/>